<proteinExistence type="predicted"/>
<dbReference type="AlphaFoldDB" id="A0A1V4K9V8"/>
<dbReference type="OrthoDB" id="6108017at2759"/>
<sequence>MEQLRLELQKAHGERKVVEDTYTKEKGLLRKRISDLEEENALLKQEKEELNNRILCQSEDGFAQNTVEENIQMKKELEEERSRYQNLVKEYSRLEQRYDNLRDEMTIMKQTPGHRRNPSNQSSLESDSNYPSISTSEIGDTEDVVQQVEEVGMDKAAMDMTLFLKLQKRVRELEQERKKLQNQLEKKEQESKKSQVIETTPEVTSDHEDFAYNSLKVSEEPPAWCRHLWRGSKSQKKVEITPNLL</sequence>
<name>A0A1V4K9V8_PATFA</name>
<dbReference type="EMBL" id="LSYS01004014">
    <property type="protein sequence ID" value="OPJ81246.1"/>
    <property type="molecule type" value="Genomic_DNA"/>
</dbReference>
<dbReference type="Proteomes" id="UP000190648">
    <property type="component" value="Unassembled WGS sequence"/>
</dbReference>
<feature type="region of interest" description="Disordered" evidence="1">
    <location>
        <begin position="181"/>
        <end position="205"/>
    </location>
</feature>
<reference evidence="3 4" key="1">
    <citation type="submission" date="2016-02" db="EMBL/GenBank/DDBJ databases">
        <title>Band-tailed pigeon sequencing and assembly.</title>
        <authorList>
            <person name="Soares A.E."/>
            <person name="Novak B.J."/>
            <person name="Rice E.S."/>
            <person name="O'Connell B."/>
            <person name="Chang D."/>
            <person name="Weber S."/>
            <person name="Shapiro B."/>
        </authorList>
    </citation>
    <scope>NUCLEOTIDE SEQUENCE [LARGE SCALE GENOMIC DNA]</scope>
    <source>
        <strain evidence="3">BTP2013</strain>
        <tissue evidence="3">Blood</tissue>
    </source>
</reference>
<evidence type="ECO:0000313" key="3">
    <source>
        <dbReference type="EMBL" id="OPJ81246.1"/>
    </source>
</evidence>
<organism evidence="3 4">
    <name type="scientific">Patagioenas fasciata monilis</name>
    <dbReference type="NCBI Taxonomy" id="372326"/>
    <lineage>
        <taxon>Eukaryota</taxon>
        <taxon>Metazoa</taxon>
        <taxon>Chordata</taxon>
        <taxon>Craniata</taxon>
        <taxon>Vertebrata</taxon>
        <taxon>Euteleostomi</taxon>
        <taxon>Archelosauria</taxon>
        <taxon>Archosauria</taxon>
        <taxon>Dinosauria</taxon>
        <taxon>Saurischia</taxon>
        <taxon>Theropoda</taxon>
        <taxon>Coelurosauria</taxon>
        <taxon>Aves</taxon>
        <taxon>Neognathae</taxon>
        <taxon>Neoaves</taxon>
        <taxon>Columbimorphae</taxon>
        <taxon>Columbiformes</taxon>
        <taxon>Columbidae</taxon>
        <taxon>Patagioenas</taxon>
    </lineage>
</organism>
<evidence type="ECO:0000256" key="1">
    <source>
        <dbReference type="SAM" id="MobiDB-lite"/>
    </source>
</evidence>
<dbReference type="InterPro" id="IPR058662">
    <property type="entry name" value="Myo5a/b_dom"/>
</dbReference>
<comment type="caution">
    <text evidence="3">The sequence shown here is derived from an EMBL/GenBank/DDBJ whole genome shotgun (WGS) entry which is preliminary data.</text>
</comment>
<feature type="compositionally biased region" description="Polar residues" evidence="1">
    <location>
        <begin position="118"/>
        <end position="138"/>
    </location>
</feature>
<dbReference type="Pfam" id="PF25966">
    <property type="entry name" value="Myo5a"/>
    <property type="match status" value="1"/>
</dbReference>
<protein>
    <recommendedName>
        <fullName evidence="2">Unconventional myosin-Va/b domain-containing protein</fullName>
    </recommendedName>
</protein>
<evidence type="ECO:0000259" key="2">
    <source>
        <dbReference type="Pfam" id="PF25966"/>
    </source>
</evidence>
<feature type="region of interest" description="Disordered" evidence="1">
    <location>
        <begin position="109"/>
        <end position="141"/>
    </location>
</feature>
<dbReference type="STRING" id="372326.A0A1V4K9V8"/>
<feature type="compositionally biased region" description="Basic and acidic residues" evidence="1">
    <location>
        <begin position="181"/>
        <end position="195"/>
    </location>
</feature>
<feature type="domain" description="Unconventional myosin-Va/b" evidence="2">
    <location>
        <begin position="149"/>
        <end position="219"/>
    </location>
</feature>
<gene>
    <name evidence="3" type="ORF">AV530_002784</name>
</gene>
<evidence type="ECO:0000313" key="4">
    <source>
        <dbReference type="Proteomes" id="UP000190648"/>
    </source>
</evidence>
<accession>A0A1V4K9V8</accession>
<keyword evidence="4" id="KW-1185">Reference proteome</keyword>